<sequence length="116" mass="12923">DSGALLLCWVQWSRLPLQVTVEQSRSAAALAQSVRPVSFSQRTSLSLQLPAGAVRRSLSSLSDLQVSVRETSLLRPRKCPRLLRAPHCHLRLKVSCFQALLLFALFHHSSFLFVTA</sequence>
<feature type="non-terminal residue" evidence="1">
    <location>
        <position position="1"/>
    </location>
</feature>
<reference evidence="1" key="1">
    <citation type="journal article" date="2022" name="bioRxiv">
        <title>Sequencing and chromosome-scale assembly of the giantPleurodeles waltlgenome.</title>
        <authorList>
            <person name="Brown T."/>
            <person name="Elewa A."/>
            <person name="Iarovenko S."/>
            <person name="Subramanian E."/>
            <person name="Araus A.J."/>
            <person name="Petzold A."/>
            <person name="Susuki M."/>
            <person name="Suzuki K.-i.T."/>
            <person name="Hayashi T."/>
            <person name="Toyoda A."/>
            <person name="Oliveira C."/>
            <person name="Osipova E."/>
            <person name="Leigh N.D."/>
            <person name="Simon A."/>
            <person name="Yun M.H."/>
        </authorList>
    </citation>
    <scope>NUCLEOTIDE SEQUENCE</scope>
    <source>
        <strain evidence="1">20211129_DDA</strain>
        <tissue evidence="1">Liver</tissue>
    </source>
</reference>
<proteinExistence type="predicted"/>
<organism evidence="1 2">
    <name type="scientific">Pleurodeles waltl</name>
    <name type="common">Iberian ribbed newt</name>
    <dbReference type="NCBI Taxonomy" id="8319"/>
    <lineage>
        <taxon>Eukaryota</taxon>
        <taxon>Metazoa</taxon>
        <taxon>Chordata</taxon>
        <taxon>Craniata</taxon>
        <taxon>Vertebrata</taxon>
        <taxon>Euteleostomi</taxon>
        <taxon>Amphibia</taxon>
        <taxon>Batrachia</taxon>
        <taxon>Caudata</taxon>
        <taxon>Salamandroidea</taxon>
        <taxon>Salamandridae</taxon>
        <taxon>Pleurodelinae</taxon>
        <taxon>Pleurodeles</taxon>
    </lineage>
</organism>
<dbReference type="Proteomes" id="UP001066276">
    <property type="component" value="Chromosome 6"/>
</dbReference>
<dbReference type="EMBL" id="JANPWB010000010">
    <property type="protein sequence ID" value="KAJ1145670.1"/>
    <property type="molecule type" value="Genomic_DNA"/>
</dbReference>
<feature type="non-terminal residue" evidence="1">
    <location>
        <position position="116"/>
    </location>
</feature>
<protein>
    <submittedName>
        <fullName evidence="1">Uncharacterized protein</fullName>
    </submittedName>
</protein>
<name>A0AAV7R4W9_PLEWA</name>
<comment type="caution">
    <text evidence="1">The sequence shown here is derived from an EMBL/GenBank/DDBJ whole genome shotgun (WGS) entry which is preliminary data.</text>
</comment>
<dbReference type="AlphaFoldDB" id="A0AAV7R4W9"/>
<gene>
    <name evidence="1" type="ORF">NDU88_011956</name>
</gene>
<evidence type="ECO:0000313" key="2">
    <source>
        <dbReference type="Proteomes" id="UP001066276"/>
    </source>
</evidence>
<accession>A0AAV7R4W9</accession>
<evidence type="ECO:0000313" key="1">
    <source>
        <dbReference type="EMBL" id="KAJ1145670.1"/>
    </source>
</evidence>
<keyword evidence="2" id="KW-1185">Reference proteome</keyword>